<evidence type="ECO:0000313" key="2">
    <source>
        <dbReference type="EMBL" id="MBD1319237.1"/>
    </source>
</evidence>
<protein>
    <recommendedName>
        <fullName evidence="4">Secreted protein</fullName>
    </recommendedName>
</protein>
<evidence type="ECO:0000313" key="3">
    <source>
        <dbReference type="Proteomes" id="UP000602395"/>
    </source>
</evidence>
<comment type="caution">
    <text evidence="2">The sequence shown here is derived from an EMBL/GenBank/DDBJ whole genome shotgun (WGS) entry which is preliminary data.</text>
</comment>
<dbReference type="EMBL" id="JACWMS010000001">
    <property type="protein sequence ID" value="MBD1319237.1"/>
    <property type="molecule type" value="Genomic_DNA"/>
</dbReference>
<sequence length="164" mass="17950">MRASLKRAGAAVLATVGIAAGTLAGTTPAQAATPGDLEIIGGIECHFGQWGQPWNQAWYMYRWMTVRNIGGTTMHDVILNEINGKSVRVKELKPGASLSKWDSKANRWVRPVETRWFGCFPSSISGFTFANEAENLTNNFGYWQNFRRQDNPPANNTGGTTAGN</sequence>
<feature type="chain" id="PRO_5045518332" description="Secreted protein" evidence="1">
    <location>
        <begin position="32"/>
        <end position="164"/>
    </location>
</feature>
<dbReference type="RefSeq" id="WP_164310765.1">
    <property type="nucleotide sequence ID" value="NZ_BAABAD010000003.1"/>
</dbReference>
<evidence type="ECO:0008006" key="4">
    <source>
        <dbReference type="Google" id="ProtNLM"/>
    </source>
</evidence>
<keyword evidence="3" id="KW-1185">Reference proteome</keyword>
<reference evidence="2 3" key="1">
    <citation type="submission" date="2020-09" db="EMBL/GenBank/DDBJ databases">
        <title>Novel species in genus Gordonia.</title>
        <authorList>
            <person name="Zhang G."/>
        </authorList>
    </citation>
    <scope>NUCLEOTIDE SEQUENCE [LARGE SCALE GENOMIC DNA]</scope>
    <source>
        <strain evidence="2 3">ON-33</strain>
    </source>
</reference>
<organism evidence="2 3">
    <name type="scientific">Gordonia hankookensis</name>
    <dbReference type="NCBI Taxonomy" id="589403"/>
    <lineage>
        <taxon>Bacteria</taxon>
        <taxon>Bacillati</taxon>
        <taxon>Actinomycetota</taxon>
        <taxon>Actinomycetes</taxon>
        <taxon>Mycobacteriales</taxon>
        <taxon>Gordoniaceae</taxon>
        <taxon>Gordonia</taxon>
    </lineage>
</organism>
<evidence type="ECO:0000256" key="1">
    <source>
        <dbReference type="SAM" id="SignalP"/>
    </source>
</evidence>
<gene>
    <name evidence="2" type="ORF">IDF66_06545</name>
</gene>
<keyword evidence="1" id="KW-0732">Signal</keyword>
<accession>A0ABR7W8U4</accession>
<name>A0ABR7W8U4_9ACTN</name>
<proteinExistence type="predicted"/>
<feature type="signal peptide" evidence="1">
    <location>
        <begin position="1"/>
        <end position="31"/>
    </location>
</feature>
<dbReference type="Proteomes" id="UP000602395">
    <property type="component" value="Unassembled WGS sequence"/>
</dbReference>